<gene>
    <name evidence="2" type="ORF">Ctob_008842</name>
</gene>
<proteinExistence type="predicted"/>
<dbReference type="Proteomes" id="UP000037460">
    <property type="component" value="Unassembled WGS sequence"/>
</dbReference>
<keyword evidence="3" id="KW-1185">Reference proteome</keyword>
<reference evidence="3" key="1">
    <citation type="journal article" date="2015" name="PLoS Genet.">
        <title>Genome Sequence and Transcriptome Analyses of Chrysochromulina tobin: Metabolic Tools for Enhanced Algal Fitness in the Prominent Order Prymnesiales (Haptophyceae).</title>
        <authorList>
            <person name="Hovde B.T."/>
            <person name="Deodato C.R."/>
            <person name="Hunsperger H.M."/>
            <person name="Ryken S.A."/>
            <person name="Yost W."/>
            <person name="Jha R.K."/>
            <person name="Patterson J."/>
            <person name="Monnat R.J. Jr."/>
            <person name="Barlow S.B."/>
            <person name="Starkenburg S.R."/>
            <person name="Cattolico R.A."/>
        </authorList>
    </citation>
    <scope>NUCLEOTIDE SEQUENCE</scope>
    <source>
        <strain evidence="3">CCMP291</strain>
    </source>
</reference>
<dbReference type="EMBL" id="JWZX01000607">
    <property type="protein sequence ID" value="KOO36694.1"/>
    <property type="molecule type" value="Genomic_DNA"/>
</dbReference>
<dbReference type="AlphaFoldDB" id="A0A0M0KD25"/>
<protein>
    <submittedName>
        <fullName evidence="2">Uncharacterized protein</fullName>
    </submittedName>
</protein>
<sequence length="167" mass="17547">MDEEKVVFSVPLTDVKAAAAEIKEVLAKDADVTAPMLAALTEEKNALYAALLHGYDADKVKRMADVEAMIAAAAALQDAALRPEEATIATAASPKVVALTKEMDDLYAALEHGYDADKVKRLAEVEQELAAAGGPASEAATLSPEEAAKAAWLARTRPSWGGKGRNN</sequence>
<organism evidence="2 3">
    <name type="scientific">Chrysochromulina tobinii</name>
    <dbReference type="NCBI Taxonomy" id="1460289"/>
    <lineage>
        <taxon>Eukaryota</taxon>
        <taxon>Haptista</taxon>
        <taxon>Haptophyta</taxon>
        <taxon>Prymnesiophyceae</taxon>
        <taxon>Prymnesiales</taxon>
        <taxon>Chrysochromulinaceae</taxon>
        <taxon>Chrysochromulina</taxon>
    </lineage>
</organism>
<name>A0A0M0KD25_9EUKA</name>
<feature type="region of interest" description="Disordered" evidence="1">
    <location>
        <begin position="133"/>
        <end position="167"/>
    </location>
</feature>
<evidence type="ECO:0000313" key="3">
    <source>
        <dbReference type="Proteomes" id="UP000037460"/>
    </source>
</evidence>
<comment type="caution">
    <text evidence="2">The sequence shown here is derived from an EMBL/GenBank/DDBJ whole genome shotgun (WGS) entry which is preliminary data.</text>
</comment>
<evidence type="ECO:0000313" key="2">
    <source>
        <dbReference type="EMBL" id="KOO36694.1"/>
    </source>
</evidence>
<evidence type="ECO:0000256" key="1">
    <source>
        <dbReference type="SAM" id="MobiDB-lite"/>
    </source>
</evidence>
<accession>A0A0M0KD25</accession>